<dbReference type="KEGG" id="ahel:Q31a_33080"/>
<evidence type="ECO:0000313" key="2">
    <source>
        <dbReference type="Proteomes" id="UP000318017"/>
    </source>
</evidence>
<proteinExistence type="predicted"/>
<organism evidence="1 2">
    <name type="scientific">Aureliella helgolandensis</name>
    <dbReference type="NCBI Taxonomy" id="2527968"/>
    <lineage>
        <taxon>Bacteria</taxon>
        <taxon>Pseudomonadati</taxon>
        <taxon>Planctomycetota</taxon>
        <taxon>Planctomycetia</taxon>
        <taxon>Pirellulales</taxon>
        <taxon>Pirellulaceae</taxon>
        <taxon>Aureliella</taxon>
    </lineage>
</organism>
<evidence type="ECO:0000313" key="1">
    <source>
        <dbReference type="EMBL" id="QDV24986.1"/>
    </source>
</evidence>
<dbReference type="Proteomes" id="UP000318017">
    <property type="component" value="Chromosome"/>
</dbReference>
<dbReference type="EMBL" id="CP036298">
    <property type="protein sequence ID" value="QDV24986.1"/>
    <property type="molecule type" value="Genomic_DNA"/>
</dbReference>
<sequence>MNVSSNSTFVAVQAIGSEPHQQQDVAVARALQHSGVDDSRAVELLRQGEDYELIGSGLAPRGYADKSSILDSVHGLQASEEIDPARRELGVAAVREDSTPAARESETESQARQFELDSGGSIESALRATHMSEEEILELVPELLAKLTGQTSETDETSGAELEGDEFVFTSRREEAIRLLEESGIDLEEFRAALKGELGAPGSFLNLVV</sequence>
<dbReference type="AlphaFoldDB" id="A0A518G8R4"/>
<reference evidence="1 2" key="1">
    <citation type="submission" date="2019-02" db="EMBL/GenBank/DDBJ databases">
        <title>Deep-cultivation of Planctomycetes and their phenomic and genomic characterization uncovers novel biology.</title>
        <authorList>
            <person name="Wiegand S."/>
            <person name="Jogler M."/>
            <person name="Boedeker C."/>
            <person name="Pinto D."/>
            <person name="Vollmers J."/>
            <person name="Rivas-Marin E."/>
            <person name="Kohn T."/>
            <person name="Peeters S.H."/>
            <person name="Heuer A."/>
            <person name="Rast P."/>
            <person name="Oberbeckmann S."/>
            <person name="Bunk B."/>
            <person name="Jeske O."/>
            <person name="Meyerdierks A."/>
            <person name="Storesund J.E."/>
            <person name="Kallscheuer N."/>
            <person name="Luecker S."/>
            <person name="Lage O.M."/>
            <person name="Pohl T."/>
            <person name="Merkel B.J."/>
            <person name="Hornburger P."/>
            <person name="Mueller R.-W."/>
            <person name="Bruemmer F."/>
            <person name="Labrenz M."/>
            <person name="Spormann A.M."/>
            <person name="Op den Camp H."/>
            <person name="Overmann J."/>
            <person name="Amann R."/>
            <person name="Jetten M.S.M."/>
            <person name="Mascher T."/>
            <person name="Medema M.H."/>
            <person name="Devos D.P."/>
            <person name="Kaster A.-K."/>
            <person name="Ovreas L."/>
            <person name="Rohde M."/>
            <person name="Galperin M.Y."/>
            <person name="Jogler C."/>
        </authorList>
    </citation>
    <scope>NUCLEOTIDE SEQUENCE [LARGE SCALE GENOMIC DNA]</scope>
    <source>
        <strain evidence="1 2">Q31a</strain>
    </source>
</reference>
<accession>A0A518G8R4</accession>
<dbReference type="RefSeq" id="WP_145079460.1">
    <property type="nucleotide sequence ID" value="NZ_CP036298.1"/>
</dbReference>
<name>A0A518G8R4_9BACT</name>
<gene>
    <name evidence="1" type="ORF">Q31a_33080</name>
</gene>
<protein>
    <submittedName>
        <fullName evidence="1">Uncharacterized protein</fullName>
    </submittedName>
</protein>
<dbReference type="OrthoDB" id="276426at2"/>
<keyword evidence="2" id="KW-1185">Reference proteome</keyword>